<dbReference type="EMBL" id="JBHSYQ010000005">
    <property type="protein sequence ID" value="MFC6998225.1"/>
    <property type="molecule type" value="Genomic_DNA"/>
</dbReference>
<feature type="compositionally biased region" description="Polar residues" evidence="1">
    <location>
        <begin position="135"/>
        <end position="146"/>
    </location>
</feature>
<evidence type="ECO:0000256" key="1">
    <source>
        <dbReference type="SAM" id="MobiDB-lite"/>
    </source>
</evidence>
<keyword evidence="3" id="KW-1185">Reference proteome</keyword>
<feature type="compositionally biased region" description="Polar residues" evidence="1">
    <location>
        <begin position="48"/>
        <end position="84"/>
    </location>
</feature>
<dbReference type="RefSeq" id="WP_066618126.1">
    <property type="nucleotide sequence ID" value="NZ_JBHSYQ010000005.1"/>
</dbReference>
<feature type="compositionally biased region" description="Basic and acidic residues" evidence="1">
    <location>
        <begin position="108"/>
        <end position="118"/>
    </location>
</feature>
<organism evidence="2 3">
    <name type="scientific">Rufibacter roseus</name>
    <dbReference type="NCBI Taxonomy" id="1567108"/>
    <lineage>
        <taxon>Bacteria</taxon>
        <taxon>Pseudomonadati</taxon>
        <taxon>Bacteroidota</taxon>
        <taxon>Cytophagia</taxon>
        <taxon>Cytophagales</taxon>
        <taxon>Hymenobacteraceae</taxon>
        <taxon>Rufibacter</taxon>
    </lineage>
</organism>
<evidence type="ECO:0000313" key="3">
    <source>
        <dbReference type="Proteomes" id="UP001596405"/>
    </source>
</evidence>
<evidence type="ECO:0000313" key="2">
    <source>
        <dbReference type="EMBL" id="MFC6998225.1"/>
    </source>
</evidence>
<proteinExistence type="predicted"/>
<feature type="compositionally biased region" description="Basic and acidic residues" evidence="1">
    <location>
        <begin position="169"/>
        <end position="186"/>
    </location>
</feature>
<reference evidence="3" key="1">
    <citation type="journal article" date="2019" name="Int. J. Syst. Evol. Microbiol.">
        <title>The Global Catalogue of Microorganisms (GCM) 10K type strain sequencing project: providing services to taxonomists for standard genome sequencing and annotation.</title>
        <authorList>
            <consortium name="The Broad Institute Genomics Platform"/>
            <consortium name="The Broad Institute Genome Sequencing Center for Infectious Disease"/>
            <person name="Wu L."/>
            <person name="Ma J."/>
        </authorList>
    </citation>
    <scope>NUCLEOTIDE SEQUENCE [LARGE SCALE GENOMIC DNA]</scope>
    <source>
        <strain evidence="3">CGMCC 4.7393</strain>
    </source>
</reference>
<name>A0ABW2DKN1_9BACT</name>
<gene>
    <name evidence="2" type="ORF">ACFQHR_11350</name>
</gene>
<protein>
    <submittedName>
        <fullName evidence="2">Uncharacterized protein</fullName>
    </submittedName>
</protein>
<feature type="compositionally biased region" description="Low complexity" evidence="1">
    <location>
        <begin position="30"/>
        <end position="40"/>
    </location>
</feature>
<feature type="compositionally biased region" description="Basic and acidic residues" evidence="1">
    <location>
        <begin position="1"/>
        <end position="21"/>
    </location>
</feature>
<feature type="region of interest" description="Disordered" evidence="1">
    <location>
        <begin position="1"/>
        <end position="186"/>
    </location>
</feature>
<sequence length="186" mass="19746">MTKGKGDNSPKQHRAEQDRSWQDIQDQNDHLNNSNRHNNNPPYDGSPETKSSPNTSGSGQQKSQNDNSMSTGAGVSGRPNNIHNHNPEKGTNAPNFTEGPVPGGADNTRGENVPRSEGHGGGAKRAMPNDGPDSPQGSNANLTTATRGADGSDKETRNNQFNASTQKAHKGDASLADELKEAKKKQ</sequence>
<comment type="caution">
    <text evidence="2">The sequence shown here is derived from an EMBL/GenBank/DDBJ whole genome shotgun (WGS) entry which is preliminary data.</text>
</comment>
<accession>A0ABW2DKN1</accession>
<dbReference type="Proteomes" id="UP001596405">
    <property type="component" value="Unassembled WGS sequence"/>
</dbReference>